<dbReference type="Proteomes" id="UP000799424">
    <property type="component" value="Unassembled WGS sequence"/>
</dbReference>
<sequence length="352" mass="38125">MARMRTTPHPSPDFVGDINRDIPRTLAGSASTAEDQAQLLSVSTPEETPVPTNWIGQQQAVLKAQHDCDLEKALRIITTYNEHGFDETTLGEPVTMDTLAWAKEIGMQEKNLTEAKEAAAQSDAAAINKRSELSSGAQALFAAIAKSSGDAIEAELDSDLSDVPADLSEQGLQPEPKSKGKAKAKAKPAPKKRGAKKPASPTEPEGPSVLQERIAKDPNAARLAAAIKSLSFNDNPPDRPSWLTGLRQPLPTQTSTPSRTSRSRRVSGSTRSRAYSSCAKNWVSQRRESGRTSTLARPSKSARRLDELPIDLAGEPMGWGIWGADLEDFRDYEPAVEEEENEKGDEEDVEMG</sequence>
<organism evidence="2 3">
    <name type="scientific">Ophiobolus disseminans</name>
    <dbReference type="NCBI Taxonomy" id="1469910"/>
    <lineage>
        <taxon>Eukaryota</taxon>
        <taxon>Fungi</taxon>
        <taxon>Dikarya</taxon>
        <taxon>Ascomycota</taxon>
        <taxon>Pezizomycotina</taxon>
        <taxon>Dothideomycetes</taxon>
        <taxon>Pleosporomycetidae</taxon>
        <taxon>Pleosporales</taxon>
        <taxon>Pleosporineae</taxon>
        <taxon>Phaeosphaeriaceae</taxon>
        <taxon>Ophiobolus</taxon>
    </lineage>
</organism>
<accession>A0A6A7AMV0</accession>
<reference evidence="2" key="1">
    <citation type="journal article" date="2020" name="Stud. Mycol.">
        <title>101 Dothideomycetes genomes: a test case for predicting lifestyles and emergence of pathogens.</title>
        <authorList>
            <person name="Haridas S."/>
            <person name="Albert R."/>
            <person name="Binder M."/>
            <person name="Bloem J."/>
            <person name="Labutti K."/>
            <person name="Salamov A."/>
            <person name="Andreopoulos B."/>
            <person name="Baker S."/>
            <person name="Barry K."/>
            <person name="Bills G."/>
            <person name="Bluhm B."/>
            <person name="Cannon C."/>
            <person name="Castanera R."/>
            <person name="Culley D."/>
            <person name="Daum C."/>
            <person name="Ezra D."/>
            <person name="Gonzalez J."/>
            <person name="Henrissat B."/>
            <person name="Kuo A."/>
            <person name="Liang C."/>
            <person name="Lipzen A."/>
            <person name="Lutzoni F."/>
            <person name="Magnuson J."/>
            <person name="Mondo S."/>
            <person name="Nolan M."/>
            <person name="Ohm R."/>
            <person name="Pangilinan J."/>
            <person name="Park H.-J."/>
            <person name="Ramirez L."/>
            <person name="Alfaro M."/>
            <person name="Sun H."/>
            <person name="Tritt A."/>
            <person name="Yoshinaga Y."/>
            <person name="Zwiers L.-H."/>
            <person name="Turgeon B."/>
            <person name="Goodwin S."/>
            <person name="Spatafora J."/>
            <person name="Crous P."/>
            <person name="Grigoriev I."/>
        </authorList>
    </citation>
    <scope>NUCLEOTIDE SEQUENCE</scope>
    <source>
        <strain evidence="2">CBS 113818</strain>
    </source>
</reference>
<name>A0A6A7AMV0_9PLEO</name>
<dbReference type="AlphaFoldDB" id="A0A6A7AMV0"/>
<feature type="compositionally biased region" description="Basic residues" evidence="1">
    <location>
        <begin position="179"/>
        <end position="196"/>
    </location>
</feature>
<protein>
    <submittedName>
        <fullName evidence="2">Uncharacterized protein</fullName>
    </submittedName>
</protein>
<feature type="region of interest" description="Disordered" evidence="1">
    <location>
        <begin position="164"/>
        <end position="302"/>
    </location>
</feature>
<gene>
    <name evidence="2" type="ORF">CC86DRAFT_376915</name>
</gene>
<feature type="compositionally biased region" description="Polar residues" evidence="1">
    <location>
        <begin position="274"/>
        <end position="284"/>
    </location>
</feature>
<keyword evidence="3" id="KW-1185">Reference proteome</keyword>
<proteinExistence type="predicted"/>
<dbReference type="EMBL" id="MU006216">
    <property type="protein sequence ID" value="KAF2833819.1"/>
    <property type="molecule type" value="Genomic_DNA"/>
</dbReference>
<feature type="region of interest" description="Disordered" evidence="1">
    <location>
        <begin position="1"/>
        <end position="21"/>
    </location>
</feature>
<dbReference type="OrthoDB" id="3801045at2759"/>
<evidence type="ECO:0000256" key="1">
    <source>
        <dbReference type="SAM" id="MobiDB-lite"/>
    </source>
</evidence>
<feature type="compositionally biased region" description="Low complexity" evidence="1">
    <location>
        <begin position="247"/>
        <end position="273"/>
    </location>
</feature>
<feature type="region of interest" description="Disordered" evidence="1">
    <location>
        <begin position="331"/>
        <end position="352"/>
    </location>
</feature>
<evidence type="ECO:0000313" key="2">
    <source>
        <dbReference type="EMBL" id="KAF2833819.1"/>
    </source>
</evidence>
<evidence type="ECO:0000313" key="3">
    <source>
        <dbReference type="Proteomes" id="UP000799424"/>
    </source>
</evidence>
<feature type="compositionally biased region" description="Acidic residues" evidence="1">
    <location>
        <begin position="334"/>
        <end position="352"/>
    </location>
</feature>